<dbReference type="EMBL" id="CP061800">
    <property type="protein sequence ID" value="QTA89983.1"/>
    <property type="molecule type" value="Genomic_DNA"/>
</dbReference>
<feature type="region of interest" description="Disordered" evidence="1">
    <location>
        <begin position="24"/>
        <end position="48"/>
    </location>
</feature>
<keyword evidence="3" id="KW-1185">Reference proteome</keyword>
<reference evidence="2" key="1">
    <citation type="journal article" date="2021" name="Microb. Physiol.">
        <title>Proteogenomic Insights into the Physiology of Marine, Sulfate-Reducing, Filamentous Desulfonema limicola and Desulfonema magnum.</title>
        <authorList>
            <person name="Schnaars V."/>
            <person name="Wohlbrand L."/>
            <person name="Scheve S."/>
            <person name="Hinrichs C."/>
            <person name="Reinhardt R."/>
            <person name="Rabus R."/>
        </authorList>
    </citation>
    <scope>NUCLEOTIDE SEQUENCE</scope>
    <source>
        <strain evidence="2">4be13</strain>
    </source>
</reference>
<name>A0A975GRG4_9BACT</name>
<sequence length="48" mass="5390">MPDGICNPVRHKFIRCDPKISRTGCKPRPAQSDLIKSGTIKLNKNNKL</sequence>
<accession>A0A975GRG4</accession>
<evidence type="ECO:0000313" key="2">
    <source>
        <dbReference type="EMBL" id="QTA89983.1"/>
    </source>
</evidence>
<protein>
    <submittedName>
        <fullName evidence="2">Uncharacterized protein</fullName>
    </submittedName>
</protein>
<dbReference type="AlphaFoldDB" id="A0A975GRG4"/>
<proteinExistence type="predicted"/>
<evidence type="ECO:0000313" key="3">
    <source>
        <dbReference type="Proteomes" id="UP000663722"/>
    </source>
</evidence>
<gene>
    <name evidence="2" type="ORF">dnm_060430</name>
</gene>
<dbReference type="KEGG" id="dmm:dnm_060430"/>
<dbReference type="Proteomes" id="UP000663722">
    <property type="component" value="Chromosome"/>
</dbReference>
<organism evidence="2 3">
    <name type="scientific">Desulfonema magnum</name>
    <dbReference type="NCBI Taxonomy" id="45655"/>
    <lineage>
        <taxon>Bacteria</taxon>
        <taxon>Pseudomonadati</taxon>
        <taxon>Thermodesulfobacteriota</taxon>
        <taxon>Desulfobacteria</taxon>
        <taxon>Desulfobacterales</taxon>
        <taxon>Desulfococcaceae</taxon>
        <taxon>Desulfonema</taxon>
    </lineage>
</organism>
<evidence type="ECO:0000256" key="1">
    <source>
        <dbReference type="SAM" id="MobiDB-lite"/>
    </source>
</evidence>